<comment type="subcellular location">
    <subcellularLocation>
        <location evidence="1">Cell membrane</location>
        <topology evidence="1">Multi-pass membrane protein</topology>
    </subcellularLocation>
</comment>
<dbReference type="Proteomes" id="UP001596547">
    <property type="component" value="Unassembled WGS sequence"/>
</dbReference>
<evidence type="ECO:0000256" key="7">
    <source>
        <dbReference type="SAM" id="Phobius"/>
    </source>
</evidence>
<feature type="transmembrane region" description="Helical" evidence="7">
    <location>
        <begin position="370"/>
        <end position="394"/>
    </location>
</feature>
<accession>A0ABD6AEP1</accession>
<evidence type="ECO:0000256" key="6">
    <source>
        <dbReference type="ARBA" id="ARBA00023136"/>
    </source>
</evidence>
<evidence type="ECO:0000256" key="4">
    <source>
        <dbReference type="ARBA" id="ARBA00022692"/>
    </source>
</evidence>
<feature type="transmembrane region" description="Helical" evidence="7">
    <location>
        <begin position="153"/>
        <end position="173"/>
    </location>
</feature>
<dbReference type="InterPro" id="IPR050171">
    <property type="entry name" value="MFS_Transporters"/>
</dbReference>
<keyword evidence="4 7" id="KW-0812">Transmembrane</keyword>
<feature type="transmembrane region" description="Helical" evidence="7">
    <location>
        <begin position="67"/>
        <end position="84"/>
    </location>
</feature>
<dbReference type="PANTHER" id="PTHR23517">
    <property type="entry name" value="RESISTANCE PROTEIN MDTM, PUTATIVE-RELATED-RELATED"/>
    <property type="match status" value="1"/>
</dbReference>
<dbReference type="Gene3D" id="1.20.1250.20">
    <property type="entry name" value="MFS general substrate transporter like domains"/>
    <property type="match status" value="1"/>
</dbReference>
<dbReference type="InterPro" id="IPR020846">
    <property type="entry name" value="MFS_dom"/>
</dbReference>
<feature type="transmembrane region" description="Helical" evidence="7">
    <location>
        <begin position="282"/>
        <end position="300"/>
    </location>
</feature>
<evidence type="ECO:0000313" key="9">
    <source>
        <dbReference type="EMBL" id="MFC7319009.1"/>
    </source>
</evidence>
<dbReference type="Pfam" id="PF07690">
    <property type="entry name" value="MFS_1"/>
    <property type="match status" value="1"/>
</dbReference>
<dbReference type="SUPFAM" id="SSF103473">
    <property type="entry name" value="MFS general substrate transporter"/>
    <property type="match status" value="1"/>
</dbReference>
<dbReference type="PANTHER" id="PTHR23517:SF3">
    <property type="entry name" value="INTEGRAL MEMBRANE TRANSPORT PROTEIN"/>
    <property type="match status" value="1"/>
</dbReference>
<evidence type="ECO:0000256" key="5">
    <source>
        <dbReference type="ARBA" id="ARBA00022989"/>
    </source>
</evidence>
<dbReference type="EMBL" id="JBHTBF010000003">
    <property type="protein sequence ID" value="MFC7319009.1"/>
    <property type="molecule type" value="Genomic_DNA"/>
</dbReference>
<evidence type="ECO:0000256" key="3">
    <source>
        <dbReference type="ARBA" id="ARBA00022475"/>
    </source>
</evidence>
<protein>
    <submittedName>
        <fullName evidence="9">MFS transporter</fullName>
    </submittedName>
</protein>
<evidence type="ECO:0000256" key="1">
    <source>
        <dbReference type="ARBA" id="ARBA00004651"/>
    </source>
</evidence>
<name>A0ABD6AEP1_9EURY</name>
<evidence type="ECO:0000256" key="2">
    <source>
        <dbReference type="ARBA" id="ARBA00022448"/>
    </source>
</evidence>
<keyword evidence="3" id="KW-1003">Cell membrane</keyword>
<feature type="transmembrane region" description="Helical" evidence="7">
    <location>
        <begin position="252"/>
        <end position="270"/>
    </location>
</feature>
<dbReference type="GeneID" id="79317804"/>
<keyword evidence="5 7" id="KW-1133">Transmembrane helix</keyword>
<gene>
    <name evidence="9" type="ORF">ACFQPE_19745</name>
</gene>
<dbReference type="GO" id="GO:0005886">
    <property type="term" value="C:plasma membrane"/>
    <property type="evidence" value="ECO:0007669"/>
    <property type="project" value="UniProtKB-SubCell"/>
</dbReference>
<keyword evidence="2" id="KW-0813">Transport</keyword>
<evidence type="ECO:0000259" key="8">
    <source>
        <dbReference type="PROSITE" id="PS50850"/>
    </source>
</evidence>
<sequence>MLLVVSLIWFLILFLRQSFPPLFGAFKQEFGVSNTETGFLFSALMFTYSVMQFPSGILSDQVGSHQVILLGILIVSVGAFVFAVSPTFTLLAVAAVIIGAGSGMHKTVVIGLISLRYPEQRGSALGTLDTIGQFGGVAAPATIVLLQQLSVPWSGLFIISGGVGIALAFLVYVSDQQSADHQQTDTASVDEPADTTDDEGQIREVETIEYLHLLGDAHLLLFVIVISMTTFIWNAISAFLPLYLMTSKGLDAATAGLTYSVFFLVSFSQLVTGRLSDRADRLLLSAALLMIGTLTLGALLGATSTTVIIGLVAVLGLSFHGFRPVRDSYLTHIIPDAIVGGSLGIVRTIMTGMGSTGPVVVGYLSDAFGFVTALTVLTGLLGACLLMLLSLKLLQQLAAPSLVRT</sequence>
<organism evidence="9 10">
    <name type="scientific">Halomarina halobia</name>
    <dbReference type="NCBI Taxonomy" id="3033386"/>
    <lineage>
        <taxon>Archaea</taxon>
        <taxon>Methanobacteriati</taxon>
        <taxon>Methanobacteriota</taxon>
        <taxon>Stenosarchaea group</taxon>
        <taxon>Halobacteria</taxon>
        <taxon>Halobacteriales</taxon>
        <taxon>Natronomonadaceae</taxon>
        <taxon>Halomarina</taxon>
    </lineage>
</organism>
<keyword evidence="10" id="KW-1185">Reference proteome</keyword>
<comment type="caution">
    <text evidence="9">The sequence shown here is derived from an EMBL/GenBank/DDBJ whole genome shotgun (WGS) entry which is preliminary data.</text>
</comment>
<dbReference type="RefSeq" id="WP_276306154.1">
    <property type="nucleotide sequence ID" value="NZ_CP119993.1"/>
</dbReference>
<feature type="transmembrane region" description="Helical" evidence="7">
    <location>
        <begin position="219"/>
        <end position="240"/>
    </location>
</feature>
<dbReference type="InterPro" id="IPR011701">
    <property type="entry name" value="MFS"/>
</dbReference>
<proteinExistence type="predicted"/>
<dbReference type="AlphaFoldDB" id="A0ABD6AEP1"/>
<feature type="domain" description="Major facilitator superfamily (MFS) profile" evidence="8">
    <location>
        <begin position="1"/>
        <end position="396"/>
    </location>
</feature>
<dbReference type="InterPro" id="IPR036259">
    <property type="entry name" value="MFS_trans_sf"/>
</dbReference>
<feature type="transmembrane region" description="Helical" evidence="7">
    <location>
        <begin position="329"/>
        <end position="350"/>
    </location>
</feature>
<keyword evidence="6 7" id="KW-0472">Membrane</keyword>
<reference evidence="9 10" key="1">
    <citation type="journal article" date="2019" name="Int. J. Syst. Evol. Microbiol.">
        <title>The Global Catalogue of Microorganisms (GCM) 10K type strain sequencing project: providing services to taxonomists for standard genome sequencing and annotation.</title>
        <authorList>
            <consortium name="The Broad Institute Genomics Platform"/>
            <consortium name="The Broad Institute Genome Sequencing Center for Infectious Disease"/>
            <person name="Wu L."/>
            <person name="Ma J."/>
        </authorList>
    </citation>
    <scope>NUCLEOTIDE SEQUENCE [LARGE SCALE GENOMIC DNA]</scope>
    <source>
        <strain evidence="9 10">PSR21</strain>
    </source>
</reference>
<dbReference type="PROSITE" id="PS50850">
    <property type="entry name" value="MFS"/>
    <property type="match status" value="1"/>
</dbReference>
<evidence type="ECO:0000313" key="10">
    <source>
        <dbReference type="Proteomes" id="UP001596547"/>
    </source>
</evidence>
<feature type="transmembrane region" description="Helical" evidence="7">
    <location>
        <begin position="90"/>
        <end position="113"/>
    </location>
</feature>
<feature type="transmembrane region" description="Helical" evidence="7">
    <location>
        <begin position="40"/>
        <end position="58"/>
    </location>
</feature>